<dbReference type="EMBL" id="BANT01000043">
    <property type="protein sequence ID" value="GAC58591.1"/>
    <property type="molecule type" value="Genomic_DNA"/>
</dbReference>
<comment type="caution">
    <text evidence="1">The sequence shown here is derived from an EMBL/GenBank/DDBJ whole genome shotgun (WGS) entry which is preliminary data.</text>
</comment>
<evidence type="ECO:0000313" key="1">
    <source>
        <dbReference type="EMBL" id="GAC58591.1"/>
    </source>
</evidence>
<dbReference type="STRING" id="1121927.GOHSU_43_00350"/>
<organism evidence="1 2">
    <name type="scientific">Gordonia hirsuta DSM 44140 = NBRC 16056</name>
    <dbReference type="NCBI Taxonomy" id="1121927"/>
    <lineage>
        <taxon>Bacteria</taxon>
        <taxon>Bacillati</taxon>
        <taxon>Actinomycetota</taxon>
        <taxon>Actinomycetes</taxon>
        <taxon>Mycobacteriales</taxon>
        <taxon>Gordoniaceae</taxon>
        <taxon>Gordonia</taxon>
    </lineage>
</organism>
<dbReference type="RefSeq" id="WP_005943040.1">
    <property type="nucleotide sequence ID" value="NZ_ATVK01000022.1"/>
</dbReference>
<sequence>MADPALSRIRRAYDQLLTGDEPAPEGVRSVVRDSWLRSLRRGIDPGGGVDRATDALPPPDFATYRSEHRLAAVRDLVRSLMLDDLAGTDVVVALTDQVGRLLWVEGDHAALDKAAAINFVEGSLWSEDTVGTNAPGLALTVGRGVQILGPEHFAGAVQKWNCAAAPVHDPVTGELLGAIDVTGGSAAAAPFALAAVRSVVAAAERELQSRAVDLSLPRPAAPVVNRLTVLDGLTWTGAEGTTLSLSPRHAEILLLLEAHPEGLNTDQLAMALSDEELGAVTVRAEISRLRRDLGDLIAARPYRVTTGLTSDVGAVRRLMNDGDLAAAVTTLGSGGLLASSFAPGITELFEELREDLRSRILAAGDPRALSAWTASPHGRDDLAAWQRLVVVLPARHPDRAVAQGRVRLADRRLGRS</sequence>
<dbReference type="eggNOG" id="COG3284">
    <property type="taxonomic scope" value="Bacteria"/>
</dbReference>
<protein>
    <recommendedName>
        <fullName evidence="3">GAF domain-containing protein</fullName>
    </recommendedName>
</protein>
<dbReference type="InterPro" id="IPR029016">
    <property type="entry name" value="GAF-like_dom_sf"/>
</dbReference>
<reference evidence="1 2" key="1">
    <citation type="submission" date="2012-12" db="EMBL/GenBank/DDBJ databases">
        <title>Whole genome shotgun sequence of Gordonia hirsuta NBRC 16056.</title>
        <authorList>
            <person name="Isaki-Nakamura S."/>
            <person name="Hosoyama A."/>
            <person name="Tsuchikane K."/>
            <person name="Katsumata H."/>
            <person name="Baba S."/>
            <person name="Yamazaki S."/>
            <person name="Fujita N."/>
        </authorList>
    </citation>
    <scope>NUCLEOTIDE SEQUENCE [LARGE SCALE GENOMIC DNA]</scope>
    <source>
        <strain evidence="1 2">NBRC 16056</strain>
    </source>
</reference>
<proteinExistence type="predicted"/>
<name>L7LCX7_9ACTN</name>
<keyword evidence="2" id="KW-1185">Reference proteome</keyword>
<dbReference type="Proteomes" id="UP000053405">
    <property type="component" value="Unassembled WGS sequence"/>
</dbReference>
<dbReference type="AlphaFoldDB" id="L7LCX7"/>
<accession>L7LCX7</accession>
<gene>
    <name evidence="1" type="ORF">GOHSU_43_00350</name>
</gene>
<dbReference type="Gene3D" id="3.30.450.40">
    <property type="match status" value="1"/>
</dbReference>
<evidence type="ECO:0000313" key="2">
    <source>
        <dbReference type="Proteomes" id="UP000053405"/>
    </source>
</evidence>
<dbReference type="OrthoDB" id="3928741at2"/>
<evidence type="ECO:0008006" key="3">
    <source>
        <dbReference type="Google" id="ProtNLM"/>
    </source>
</evidence>